<evidence type="ECO:0000313" key="2">
    <source>
        <dbReference type="Proteomes" id="UP000241808"/>
    </source>
</evidence>
<organism evidence="1 2">
    <name type="scientific">Phreatobacter oligotrophus</name>
    <dbReference type="NCBI Taxonomy" id="1122261"/>
    <lineage>
        <taxon>Bacteria</taxon>
        <taxon>Pseudomonadati</taxon>
        <taxon>Pseudomonadota</taxon>
        <taxon>Alphaproteobacteria</taxon>
        <taxon>Hyphomicrobiales</taxon>
        <taxon>Phreatobacteraceae</taxon>
        <taxon>Phreatobacter</taxon>
    </lineage>
</organism>
<comment type="caution">
    <text evidence="1">The sequence shown here is derived from an EMBL/GenBank/DDBJ whole genome shotgun (WGS) entry which is preliminary data.</text>
</comment>
<keyword evidence="2" id="KW-1185">Reference proteome</keyword>
<dbReference type="OrthoDB" id="9953016at2"/>
<reference evidence="1 2" key="1">
    <citation type="submission" date="2018-04" db="EMBL/GenBank/DDBJ databases">
        <title>Genomic Encyclopedia of Archaeal and Bacterial Type Strains, Phase II (KMG-II): from individual species to whole genera.</title>
        <authorList>
            <person name="Goeker M."/>
        </authorList>
    </citation>
    <scope>NUCLEOTIDE SEQUENCE [LARGE SCALE GENOMIC DNA]</scope>
    <source>
        <strain evidence="1 2">DSM 25521</strain>
    </source>
</reference>
<protein>
    <submittedName>
        <fullName evidence="1">Uncharacterized protein</fullName>
    </submittedName>
</protein>
<dbReference type="RefSeq" id="WP_108174354.1">
    <property type="nucleotide sequence ID" value="NZ_PZZL01000001.1"/>
</dbReference>
<name>A0A2T4ZIW2_9HYPH</name>
<accession>A0A2T4ZIW2</accession>
<proteinExistence type="predicted"/>
<dbReference type="AlphaFoldDB" id="A0A2T4ZIW2"/>
<sequence>MTADPAAGIRALIAETEGWLHDHRSRRDRHGMSKHDRAGESIEALACSIRLRALRDALRTIEREPR</sequence>
<evidence type="ECO:0000313" key="1">
    <source>
        <dbReference type="EMBL" id="PTM61919.1"/>
    </source>
</evidence>
<gene>
    <name evidence="1" type="ORF">C8P69_101592</name>
</gene>
<dbReference type="Proteomes" id="UP000241808">
    <property type="component" value="Unassembled WGS sequence"/>
</dbReference>
<dbReference type="EMBL" id="PZZL01000001">
    <property type="protein sequence ID" value="PTM61919.1"/>
    <property type="molecule type" value="Genomic_DNA"/>
</dbReference>